<feature type="chain" id="PRO_5018655363" description="DUF4124 domain-containing protein" evidence="1">
    <location>
        <begin position="20"/>
        <end position="182"/>
    </location>
</feature>
<dbReference type="KEGG" id="emo:DM558_03835"/>
<organism evidence="2 3">
    <name type="scientific">Entomomonas moraniae</name>
    <dbReference type="NCBI Taxonomy" id="2213226"/>
    <lineage>
        <taxon>Bacteria</taxon>
        <taxon>Pseudomonadati</taxon>
        <taxon>Pseudomonadota</taxon>
        <taxon>Gammaproteobacteria</taxon>
        <taxon>Pseudomonadales</taxon>
        <taxon>Pseudomonadaceae</taxon>
        <taxon>Entomomonas</taxon>
    </lineage>
</organism>
<dbReference type="Proteomes" id="UP000273143">
    <property type="component" value="Chromosome"/>
</dbReference>
<protein>
    <recommendedName>
        <fullName evidence="4">DUF4124 domain-containing protein</fullName>
    </recommendedName>
</protein>
<evidence type="ECO:0000313" key="2">
    <source>
        <dbReference type="EMBL" id="AZS49960.1"/>
    </source>
</evidence>
<dbReference type="EMBL" id="CP029822">
    <property type="protein sequence ID" value="AZS49960.1"/>
    <property type="molecule type" value="Genomic_DNA"/>
</dbReference>
<name>A0A3Q9JI08_9GAMM</name>
<keyword evidence="3" id="KW-1185">Reference proteome</keyword>
<sequence length="182" mass="20296">MKKIGSLILSLIAITSVQAQPYKCKQENGKYLFSDMPCVSSVTEVLEKTKIDYDGVIVYLAVTADPNPLPNRIVNQFLDKVDDACKQKDGQKLFSYFSTDSQEKLKFRIINNDPFTAVSYVCSSINNIKKEVEESKEPVLFASKKPGKAIELCLYTAKKGLENCLGNTKIIAEKGDLKLDNL</sequence>
<evidence type="ECO:0008006" key="4">
    <source>
        <dbReference type="Google" id="ProtNLM"/>
    </source>
</evidence>
<evidence type="ECO:0000313" key="3">
    <source>
        <dbReference type="Proteomes" id="UP000273143"/>
    </source>
</evidence>
<reference evidence="3" key="1">
    <citation type="submission" date="2018-06" db="EMBL/GenBank/DDBJ databases">
        <title>Complete genome of Pseudomonas insecticola strain QZS01.</title>
        <authorList>
            <person name="Wang J."/>
            <person name="Su Q."/>
        </authorList>
    </citation>
    <scope>NUCLEOTIDE SEQUENCE [LARGE SCALE GENOMIC DNA]</scope>
    <source>
        <strain evidence="3">QZS01</strain>
    </source>
</reference>
<dbReference type="RefSeq" id="WP_127162129.1">
    <property type="nucleotide sequence ID" value="NZ_CP029822.1"/>
</dbReference>
<feature type="signal peptide" evidence="1">
    <location>
        <begin position="1"/>
        <end position="19"/>
    </location>
</feature>
<gene>
    <name evidence="2" type="ORF">DM558_03835</name>
</gene>
<evidence type="ECO:0000256" key="1">
    <source>
        <dbReference type="SAM" id="SignalP"/>
    </source>
</evidence>
<dbReference type="AlphaFoldDB" id="A0A3Q9JI08"/>
<keyword evidence="1" id="KW-0732">Signal</keyword>
<proteinExistence type="predicted"/>
<accession>A0A3Q9JI08</accession>